<evidence type="ECO:0000313" key="1">
    <source>
        <dbReference type="EMBL" id="MED6149971.1"/>
    </source>
</evidence>
<accession>A0ABU6TME2</accession>
<name>A0ABU6TME2_9FABA</name>
<organism evidence="1 2">
    <name type="scientific">Stylosanthes scabra</name>
    <dbReference type="NCBI Taxonomy" id="79078"/>
    <lineage>
        <taxon>Eukaryota</taxon>
        <taxon>Viridiplantae</taxon>
        <taxon>Streptophyta</taxon>
        <taxon>Embryophyta</taxon>
        <taxon>Tracheophyta</taxon>
        <taxon>Spermatophyta</taxon>
        <taxon>Magnoliopsida</taxon>
        <taxon>eudicotyledons</taxon>
        <taxon>Gunneridae</taxon>
        <taxon>Pentapetalae</taxon>
        <taxon>rosids</taxon>
        <taxon>fabids</taxon>
        <taxon>Fabales</taxon>
        <taxon>Fabaceae</taxon>
        <taxon>Papilionoideae</taxon>
        <taxon>50 kb inversion clade</taxon>
        <taxon>dalbergioids sensu lato</taxon>
        <taxon>Dalbergieae</taxon>
        <taxon>Pterocarpus clade</taxon>
        <taxon>Stylosanthes</taxon>
    </lineage>
</organism>
<comment type="caution">
    <text evidence="1">The sequence shown here is derived from an EMBL/GenBank/DDBJ whole genome shotgun (WGS) entry which is preliminary data.</text>
</comment>
<keyword evidence="2" id="KW-1185">Reference proteome</keyword>
<evidence type="ECO:0000313" key="2">
    <source>
        <dbReference type="Proteomes" id="UP001341840"/>
    </source>
</evidence>
<dbReference type="EMBL" id="JASCZI010091333">
    <property type="protein sequence ID" value="MED6149971.1"/>
    <property type="molecule type" value="Genomic_DNA"/>
</dbReference>
<gene>
    <name evidence="1" type="ORF">PIB30_067722</name>
</gene>
<sequence>MQVDTIGFEVDTIGFEVDDFVRALRNRLAEMFELITTSTKRELDLRPTLTSMAMQSQGARLGKMAGRVTP</sequence>
<proteinExistence type="predicted"/>
<dbReference type="Proteomes" id="UP001341840">
    <property type="component" value="Unassembled WGS sequence"/>
</dbReference>
<protein>
    <submittedName>
        <fullName evidence="1">Uncharacterized protein</fullName>
    </submittedName>
</protein>
<reference evidence="1 2" key="1">
    <citation type="journal article" date="2023" name="Plants (Basel)">
        <title>Bridging the Gap: Combining Genomics and Transcriptomics Approaches to Understand Stylosanthes scabra, an Orphan Legume from the Brazilian Caatinga.</title>
        <authorList>
            <person name="Ferreira-Neto J.R.C."/>
            <person name="da Silva M.D."/>
            <person name="Binneck E."/>
            <person name="de Melo N.F."/>
            <person name="da Silva R.H."/>
            <person name="de Melo A.L.T.M."/>
            <person name="Pandolfi V."/>
            <person name="Bustamante F.O."/>
            <person name="Brasileiro-Vidal A.C."/>
            <person name="Benko-Iseppon A.M."/>
        </authorList>
    </citation>
    <scope>NUCLEOTIDE SEQUENCE [LARGE SCALE GENOMIC DNA]</scope>
    <source>
        <tissue evidence="1">Leaves</tissue>
    </source>
</reference>